<proteinExistence type="predicted"/>
<dbReference type="RefSeq" id="WP_120707338.1">
    <property type="nucleotide sequence ID" value="NZ_CP032695.1"/>
</dbReference>
<organism evidence="4 5">
    <name type="scientific">Rhizobium jaguaris</name>
    <dbReference type="NCBI Taxonomy" id="1312183"/>
    <lineage>
        <taxon>Bacteria</taxon>
        <taxon>Pseudomonadati</taxon>
        <taxon>Pseudomonadota</taxon>
        <taxon>Alphaproteobacteria</taxon>
        <taxon>Hyphomicrobiales</taxon>
        <taxon>Rhizobiaceae</taxon>
        <taxon>Rhizobium/Agrobacterium group</taxon>
        <taxon>Rhizobium</taxon>
    </lineage>
</organism>
<evidence type="ECO:0000259" key="2">
    <source>
        <dbReference type="Pfam" id="PF00534"/>
    </source>
</evidence>
<dbReference type="PANTHER" id="PTHR46401">
    <property type="entry name" value="GLYCOSYLTRANSFERASE WBBK-RELATED"/>
    <property type="match status" value="1"/>
</dbReference>
<feature type="domain" description="Glycosyltransferase subfamily 4-like N-terminal" evidence="3">
    <location>
        <begin position="31"/>
        <end position="196"/>
    </location>
</feature>
<keyword evidence="5" id="KW-1185">Reference proteome</keyword>
<dbReference type="Pfam" id="PF13439">
    <property type="entry name" value="Glyco_transf_4"/>
    <property type="match status" value="1"/>
</dbReference>
<dbReference type="OrthoDB" id="9790710at2"/>
<dbReference type="SUPFAM" id="SSF53756">
    <property type="entry name" value="UDP-Glycosyltransferase/glycogen phosphorylase"/>
    <property type="match status" value="2"/>
</dbReference>
<dbReference type="Pfam" id="PF00534">
    <property type="entry name" value="Glycos_transf_1"/>
    <property type="match status" value="1"/>
</dbReference>
<name>A0A387G337_9HYPH</name>
<sequence length="822" mass="91575">MVSMASSPNQSASKRVLVDGRVYSSGAFDRGMGRYVTHLIEQIEKAGYQVTILLYRDCYLTPDSPLFSRYGVRFANYSPEDSNQDLANRSKRMHEFTAYLSALLEAEGFDSYVDATPFLGPARLDIFSCPVTAVCYDFIPLRYPDSYLNHELVKTEYYNGLARLSKADHIVCISETVRDEAIRYLGIHSESISVVCPSLEERYFSPIAAYAPSVGQGYLFAILGSHKSKNPKGSVEIYGQLLRSRVIDVRLNAPKQDQFDALFQNQKVPAGAQFTVSVTDEEKFEQQSGAKVIGHLSLEEGFGIPLLEAAFLGKKILALDTPINRELLKAGTEGRDSAVFWLPPRNQVLNIQAFLQFLEMPVDPQFHESIRNAFITHWAASSDIAADALGKAAVAFKTWWEKAQAKIFSSIPGSSCGVADYSVAYTRSATGNIAFFYSEGQQQNISHLRNVRVFTYLDFKRFTRSKHAKLKGLFNFAFSSALNPGIELMRTSSQSGDVLLIHERRYFDGLRAMQLATGQVESLLLDITGNEPDENRTKLAIDCVFRPEFNSRNQIAKLGAPISSGWLSELPIRAVSHLSPAVVEQMRLQETVMPGSVINDLQAIEETFEFVPLGIDDRRNPAVDRASRLLRVQRGVQMDDIVVGHHGLILNDLKRLWDVASAIVAAASQREKLAADNRRIFFFLVGKVIDTELFERIQLAFAGVGLGGRLIHSNPAYEDDFDAEIAACDAVACFRTQTRGQLSHVFVRALSLGTPVLVNERSGYGYDPRTTIREDDVTNGIFAALDRLADPGQLADMRKSARQHYESHHRGDASLKKILRES</sequence>
<dbReference type="PANTHER" id="PTHR46401:SF2">
    <property type="entry name" value="GLYCOSYLTRANSFERASE WBBK-RELATED"/>
    <property type="match status" value="1"/>
</dbReference>
<geneLocation type="plasmid" evidence="5">
    <name>prccge525c</name>
</geneLocation>
<evidence type="ECO:0000313" key="4">
    <source>
        <dbReference type="EMBL" id="AYG62422.1"/>
    </source>
</evidence>
<protein>
    <submittedName>
        <fullName evidence="4">Glycosyltransferase</fullName>
    </submittedName>
</protein>
<evidence type="ECO:0000256" key="1">
    <source>
        <dbReference type="ARBA" id="ARBA00022679"/>
    </source>
</evidence>
<keyword evidence="1 4" id="KW-0808">Transferase</keyword>
<evidence type="ECO:0000259" key="3">
    <source>
        <dbReference type="Pfam" id="PF13439"/>
    </source>
</evidence>
<accession>A0A387G337</accession>
<reference evidence="4 5" key="1">
    <citation type="submission" date="2018-10" db="EMBL/GenBank/DDBJ databases">
        <title>Rhizobium etli, R. leguminosarum and a new Rhizobium genospecies from Phaseolus dumosus.</title>
        <authorList>
            <person name="Ramirez-Puebla S.T."/>
            <person name="Rogel-Hernandez M.A."/>
            <person name="Guerrero G."/>
            <person name="Ormeno-Orrillo E."/>
            <person name="Martinez-Romero J.C."/>
            <person name="Negrete-Yankelevich S."/>
            <person name="Martinez-Romero E."/>
        </authorList>
    </citation>
    <scope>NUCLEOTIDE SEQUENCE [LARGE SCALE GENOMIC DNA]</scope>
    <source>
        <strain evidence="4 5">CCGE525</strain>
        <plasmid evidence="5">prccge525c</plasmid>
    </source>
</reference>
<dbReference type="Proteomes" id="UP000282195">
    <property type="component" value="Plasmid pRCCGE525c"/>
</dbReference>
<dbReference type="KEGG" id="rjg:CCGE525_26950"/>
<evidence type="ECO:0000313" key="5">
    <source>
        <dbReference type="Proteomes" id="UP000282195"/>
    </source>
</evidence>
<dbReference type="InterPro" id="IPR001296">
    <property type="entry name" value="Glyco_trans_1"/>
</dbReference>
<dbReference type="GO" id="GO:0009103">
    <property type="term" value="P:lipopolysaccharide biosynthetic process"/>
    <property type="evidence" value="ECO:0007669"/>
    <property type="project" value="TreeGrafter"/>
</dbReference>
<feature type="domain" description="Glycosyl transferase family 1" evidence="2">
    <location>
        <begin position="229"/>
        <end position="334"/>
    </location>
</feature>
<dbReference type="EMBL" id="CP032695">
    <property type="protein sequence ID" value="AYG62422.1"/>
    <property type="molecule type" value="Genomic_DNA"/>
</dbReference>
<dbReference type="InterPro" id="IPR028098">
    <property type="entry name" value="Glyco_trans_4-like_N"/>
</dbReference>
<keyword evidence="4" id="KW-0614">Plasmid</keyword>
<dbReference type="Gene3D" id="3.40.50.2000">
    <property type="entry name" value="Glycogen Phosphorylase B"/>
    <property type="match status" value="3"/>
</dbReference>
<dbReference type="AlphaFoldDB" id="A0A387G337"/>
<gene>
    <name evidence="4" type="ORF">CCGE525_26950</name>
</gene>
<dbReference type="GO" id="GO:0016757">
    <property type="term" value="F:glycosyltransferase activity"/>
    <property type="evidence" value="ECO:0007669"/>
    <property type="project" value="InterPro"/>
</dbReference>